<evidence type="ECO:0000313" key="2">
    <source>
        <dbReference type="Proteomes" id="UP000308489"/>
    </source>
</evidence>
<accession>A0A4U9R5S6</accession>
<dbReference type="InterPro" id="IPR036390">
    <property type="entry name" value="WH_DNA-bd_sf"/>
</dbReference>
<evidence type="ECO:0000313" key="1">
    <source>
        <dbReference type="EMBL" id="VTQ86794.1"/>
    </source>
</evidence>
<dbReference type="Proteomes" id="UP000308489">
    <property type="component" value="Chromosome 1"/>
</dbReference>
<reference evidence="1 2" key="1">
    <citation type="submission" date="2019-05" db="EMBL/GenBank/DDBJ databases">
        <authorList>
            <consortium name="Pathogen Informatics"/>
        </authorList>
    </citation>
    <scope>NUCLEOTIDE SEQUENCE [LARGE SCALE GENOMIC DNA]</scope>
    <source>
        <strain evidence="1 2">NCTC503</strain>
    </source>
</reference>
<dbReference type="Gene3D" id="1.10.10.10">
    <property type="entry name" value="Winged helix-like DNA-binding domain superfamily/Winged helix DNA-binding domain"/>
    <property type="match status" value="1"/>
</dbReference>
<gene>
    <name evidence="1" type="ORF">NCTC503_00984</name>
</gene>
<dbReference type="OrthoDB" id="1937422at2"/>
<name>A0A4U9R5S6_HATHI</name>
<protein>
    <submittedName>
        <fullName evidence="1">Site-specific recombinase XerD</fullName>
    </submittedName>
</protein>
<dbReference type="Pfam" id="PF13730">
    <property type="entry name" value="HTH_36"/>
    <property type="match status" value="1"/>
</dbReference>
<proteinExistence type="predicted"/>
<organism evidence="1 2">
    <name type="scientific">Hathewaya histolytica</name>
    <name type="common">Clostridium histolyticum</name>
    <dbReference type="NCBI Taxonomy" id="1498"/>
    <lineage>
        <taxon>Bacteria</taxon>
        <taxon>Bacillati</taxon>
        <taxon>Bacillota</taxon>
        <taxon>Clostridia</taxon>
        <taxon>Eubacteriales</taxon>
        <taxon>Clostridiaceae</taxon>
        <taxon>Hathewaya</taxon>
    </lineage>
</organism>
<keyword evidence="2" id="KW-1185">Reference proteome</keyword>
<dbReference type="RefSeq" id="WP_138209689.1">
    <property type="nucleotide sequence ID" value="NZ_CBCRUQ010000004.1"/>
</dbReference>
<sequence>MTNYTITSNLDITNLKLSDGAYRCYNLLLSMCYGDKNTCYPSIKYIANSLGKSCRTINRYLKELVKLGYISKRRRGSISNIYTLLQKKVNEVVQKVKDTVKGSKTGYKAKKTSFTDYKQRDYDFNKLEELLLHGKGNYQDCLKE</sequence>
<dbReference type="InterPro" id="IPR036388">
    <property type="entry name" value="WH-like_DNA-bd_sf"/>
</dbReference>
<dbReference type="SUPFAM" id="SSF46785">
    <property type="entry name" value="Winged helix' DNA-binding domain"/>
    <property type="match status" value="1"/>
</dbReference>
<dbReference type="AlphaFoldDB" id="A0A4U9R5S6"/>
<dbReference type="KEGG" id="hhw:NCTC503_00984"/>
<dbReference type="EMBL" id="LR590481">
    <property type="protein sequence ID" value="VTQ86794.1"/>
    <property type="molecule type" value="Genomic_DNA"/>
</dbReference>